<gene>
    <name evidence="2" type="ORF">KTQ36_01835</name>
</gene>
<evidence type="ECO:0000313" key="3">
    <source>
        <dbReference type="Proteomes" id="UP000698028"/>
    </source>
</evidence>
<evidence type="ECO:0000259" key="1">
    <source>
        <dbReference type="PROSITE" id="PS51459"/>
    </source>
</evidence>
<dbReference type="EMBL" id="JAHVAH010000001">
    <property type="protein sequence ID" value="MBW0144035.1"/>
    <property type="molecule type" value="Genomic_DNA"/>
</dbReference>
<reference evidence="2 3" key="1">
    <citation type="submission" date="2021-07" db="EMBL/GenBank/DDBJ databases">
        <title>The draft genome sequence of Sphingomicrobium sp. B8.</title>
        <authorList>
            <person name="Mu L."/>
        </authorList>
    </citation>
    <scope>NUCLEOTIDE SEQUENCE [LARGE SCALE GENOMIC DNA]</scope>
    <source>
        <strain evidence="2 3">B8</strain>
    </source>
</reference>
<name>A0ABS6V3V6_9SPHN</name>
<keyword evidence="3" id="KW-1185">Reference proteome</keyword>
<feature type="domain" description="Fido" evidence="1">
    <location>
        <begin position="33"/>
        <end position="142"/>
    </location>
</feature>
<dbReference type="PROSITE" id="PS51459">
    <property type="entry name" value="FIDO"/>
    <property type="match status" value="1"/>
</dbReference>
<comment type="caution">
    <text evidence="2">The sequence shown here is derived from an EMBL/GenBank/DDBJ whole genome shotgun (WGS) entry which is preliminary data.</text>
</comment>
<dbReference type="NCBIfam" id="TIGR01550">
    <property type="entry name" value="DOC_P1"/>
    <property type="match status" value="1"/>
</dbReference>
<dbReference type="Pfam" id="PF02661">
    <property type="entry name" value="Fic"/>
    <property type="match status" value="1"/>
</dbReference>
<dbReference type="InterPro" id="IPR003812">
    <property type="entry name" value="Fido"/>
</dbReference>
<evidence type="ECO:0000313" key="2">
    <source>
        <dbReference type="EMBL" id="MBW0144035.1"/>
    </source>
</evidence>
<dbReference type="InterPro" id="IPR006440">
    <property type="entry name" value="Doc"/>
</dbReference>
<dbReference type="Proteomes" id="UP000698028">
    <property type="component" value="Unassembled WGS sequence"/>
</dbReference>
<proteinExistence type="predicted"/>
<sequence length="142" mass="16206">MKVSMGVFRHERVEEEFQRWREKLPADYAGDGLSYEDVLRVHFVLVDMFYGRQSGLGGIGPKSLDLLLSALGRQHVSFGGLDKWNRPEEIVATLLYGIILNHPFHDANKRTAFLSALLLLNKNKLTIKVTERQFEDFTVTVA</sequence>
<accession>A0ABS6V3V6</accession>
<organism evidence="2 3">
    <name type="scientific">Sphingomicrobium clamense</name>
    <dbReference type="NCBI Taxonomy" id="2851013"/>
    <lineage>
        <taxon>Bacteria</taxon>
        <taxon>Pseudomonadati</taxon>
        <taxon>Pseudomonadota</taxon>
        <taxon>Alphaproteobacteria</taxon>
        <taxon>Sphingomonadales</taxon>
        <taxon>Sphingomonadaceae</taxon>
        <taxon>Sphingomicrobium</taxon>
    </lineage>
</organism>
<protein>
    <submittedName>
        <fullName evidence="2">Fic family protein</fullName>
    </submittedName>
</protein>